<proteinExistence type="predicted"/>
<evidence type="ECO:0000313" key="2">
    <source>
        <dbReference type="EMBL" id="SJX64293.1"/>
    </source>
</evidence>
<protein>
    <submittedName>
        <fullName evidence="2">Uncharacterized protein</fullName>
    </submittedName>
</protein>
<feature type="compositionally biased region" description="Low complexity" evidence="1">
    <location>
        <begin position="100"/>
        <end position="112"/>
    </location>
</feature>
<dbReference type="Proteomes" id="UP000239563">
    <property type="component" value="Chromosome XI"/>
</dbReference>
<gene>
    <name evidence="2" type="ORF">SRS1_25001</name>
</gene>
<evidence type="ECO:0000256" key="1">
    <source>
        <dbReference type="SAM" id="MobiDB-lite"/>
    </source>
</evidence>
<feature type="compositionally biased region" description="Basic and acidic residues" evidence="1">
    <location>
        <begin position="167"/>
        <end position="189"/>
    </location>
</feature>
<feature type="region of interest" description="Disordered" evidence="1">
    <location>
        <begin position="81"/>
        <end position="190"/>
    </location>
</feature>
<evidence type="ECO:0000313" key="3">
    <source>
        <dbReference type="Proteomes" id="UP000239563"/>
    </source>
</evidence>
<organism evidence="2 3">
    <name type="scientific">Sporisorium reilianum f. sp. reilianum</name>
    <dbReference type="NCBI Taxonomy" id="72559"/>
    <lineage>
        <taxon>Eukaryota</taxon>
        <taxon>Fungi</taxon>
        <taxon>Dikarya</taxon>
        <taxon>Basidiomycota</taxon>
        <taxon>Ustilaginomycotina</taxon>
        <taxon>Ustilaginomycetes</taxon>
        <taxon>Ustilaginales</taxon>
        <taxon>Ustilaginaceae</taxon>
        <taxon>Sporisorium</taxon>
    </lineage>
</organism>
<name>A0A2N8UIL4_9BASI</name>
<feature type="compositionally biased region" description="Low complexity" evidence="1">
    <location>
        <begin position="139"/>
        <end position="166"/>
    </location>
</feature>
<sequence length="307" mass="34116">MTALPRHWARLEPCFHESQRKSWQIRISLDRDPCLPRLDKHIPSPMRRSPASTTSIRSVHTMHCLAALSLLALSMIASAAPAGRQPPDASSRSSYSQAVPHISEPGSSSSPKQSRRERELEPLGRIYHRPGASDAASVSSPRGLPLLNLLPSSVPEPSVSASSSSPSREHSPGLHLSSTERERELEQRARVQGRIRSFAGSLSLSDASNAGSSSSIRVDPGLDLHLGTIEQQRERERQYAIQQQRELRAESERQKKLELALKQQLKIDADRHWQGFGQRWPAEYIAKKRYNADILGIKTLALAAFEL</sequence>
<reference evidence="2 3" key="1">
    <citation type="submission" date="2017-02" db="EMBL/GenBank/DDBJ databases">
        <authorList>
            <person name="Peterson S.W."/>
        </authorList>
    </citation>
    <scope>NUCLEOTIDE SEQUENCE [LARGE SCALE GENOMIC DNA]</scope>
    <source>
        <strain evidence="2 3">SRS1_H2-8</strain>
    </source>
</reference>
<accession>A0A2N8UIL4</accession>
<dbReference type="EMBL" id="LT795064">
    <property type="protein sequence ID" value="SJX64293.1"/>
    <property type="molecule type" value="Genomic_DNA"/>
</dbReference>
<dbReference type="AlphaFoldDB" id="A0A2N8UIL4"/>
<feature type="compositionally biased region" description="Polar residues" evidence="1">
    <location>
        <begin position="88"/>
        <end position="97"/>
    </location>
</feature>